<sequence length="342" mass="36613">MATRNIKEVAQLARVSVGTVSNVLNRPEIVSPATRERVFEAIKKLGFVRNEVARHLRVGRSRTVGLVVLDVANPFFVDVAQGAESVADDHDTMVVLCNSAGDAGRERRHLDQLEQQRVMGILITPVEAETPWLEELAARGTPVVLVDSPATGLQCSVAVDDRLGGQIAGAHLIERGHRRIMFVGGPMSVKQVADRHAGVAGAVAAAGGDGDVELLTATAPTLTVADGRAIGERMAELPAAERPTAAFCANDMMALGLLQAMATHGLRVPDDLAIIGYDDIDFAAAAAVPLSSVRQPRELLGRTAIDLLLEEVAEPEQHRHRQVIFQPDLVIRESSAPYRPQP</sequence>
<accession>A0A4V2YD65</accession>
<dbReference type="SUPFAM" id="SSF53822">
    <property type="entry name" value="Periplasmic binding protein-like I"/>
    <property type="match status" value="1"/>
</dbReference>
<dbReference type="InterPro" id="IPR000843">
    <property type="entry name" value="HTH_LacI"/>
</dbReference>
<reference evidence="5 6" key="1">
    <citation type="submission" date="2019-03" db="EMBL/GenBank/DDBJ databases">
        <title>Draft genome sequences of novel Actinobacteria.</title>
        <authorList>
            <person name="Sahin N."/>
            <person name="Ay H."/>
            <person name="Saygin H."/>
        </authorList>
    </citation>
    <scope>NUCLEOTIDE SEQUENCE [LARGE SCALE GENOMIC DNA]</scope>
    <source>
        <strain evidence="5 6">KC712</strain>
    </source>
</reference>
<evidence type="ECO:0000256" key="1">
    <source>
        <dbReference type="ARBA" id="ARBA00023015"/>
    </source>
</evidence>
<feature type="domain" description="HTH lacI-type" evidence="4">
    <location>
        <begin position="4"/>
        <end position="58"/>
    </location>
</feature>
<dbReference type="PANTHER" id="PTHR30146:SF109">
    <property type="entry name" value="HTH-TYPE TRANSCRIPTIONAL REGULATOR GALS"/>
    <property type="match status" value="1"/>
</dbReference>
<gene>
    <name evidence="5" type="ORF">E1294_38390</name>
</gene>
<dbReference type="AlphaFoldDB" id="A0A4V2YD65"/>
<dbReference type="EMBL" id="SMKP01000154">
    <property type="protein sequence ID" value="TDD14166.1"/>
    <property type="molecule type" value="Genomic_DNA"/>
</dbReference>
<proteinExistence type="predicted"/>
<evidence type="ECO:0000256" key="2">
    <source>
        <dbReference type="ARBA" id="ARBA00023125"/>
    </source>
</evidence>
<dbReference type="PROSITE" id="PS00356">
    <property type="entry name" value="HTH_LACI_1"/>
    <property type="match status" value="1"/>
</dbReference>
<name>A0A4V2YD65_9ACTN</name>
<comment type="caution">
    <text evidence="5">The sequence shown here is derived from an EMBL/GenBank/DDBJ whole genome shotgun (WGS) entry which is preliminary data.</text>
</comment>
<dbReference type="SMART" id="SM00354">
    <property type="entry name" value="HTH_LACI"/>
    <property type="match status" value="1"/>
</dbReference>
<dbReference type="Pfam" id="PF00356">
    <property type="entry name" value="LacI"/>
    <property type="match status" value="1"/>
</dbReference>
<dbReference type="Proteomes" id="UP000294543">
    <property type="component" value="Unassembled WGS sequence"/>
</dbReference>
<dbReference type="Pfam" id="PF13377">
    <property type="entry name" value="Peripla_BP_3"/>
    <property type="match status" value="1"/>
</dbReference>
<protein>
    <submittedName>
        <fullName evidence="5">LacI family transcriptional regulator</fullName>
    </submittedName>
</protein>
<evidence type="ECO:0000259" key="4">
    <source>
        <dbReference type="PROSITE" id="PS50932"/>
    </source>
</evidence>
<dbReference type="InterPro" id="IPR010982">
    <property type="entry name" value="Lambda_DNA-bd_dom_sf"/>
</dbReference>
<dbReference type="CDD" id="cd06293">
    <property type="entry name" value="PBP1_LacI-like"/>
    <property type="match status" value="1"/>
</dbReference>
<keyword evidence="6" id="KW-1185">Reference proteome</keyword>
<evidence type="ECO:0000313" key="5">
    <source>
        <dbReference type="EMBL" id="TDD14166.1"/>
    </source>
</evidence>
<dbReference type="GO" id="GO:0003700">
    <property type="term" value="F:DNA-binding transcription factor activity"/>
    <property type="evidence" value="ECO:0007669"/>
    <property type="project" value="TreeGrafter"/>
</dbReference>
<dbReference type="RefSeq" id="WP_132515892.1">
    <property type="nucleotide sequence ID" value="NZ_SMKP01000154.1"/>
</dbReference>
<keyword evidence="2" id="KW-0238">DNA-binding</keyword>
<keyword evidence="3" id="KW-0804">Transcription</keyword>
<dbReference type="OrthoDB" id="37081at2"/>
<dbReference type="Gene3D" id="1.10.260.40">
    <property type="entry name" value="lambda repressor-like DNA-binding domains"/>
    <property type="match status" value="1"/>
</dbReference>
<evidence type="ECO:0000256" key="3">
    <source>
        <dbReference type="ARBA" id="ARBA00023163"/>
    </source>
</evidence>
<dbReference type="InterPro" id="IPR028082">
    <property type="entry name" value="Peripla_BP_I"/>
</dbReference>
<dbReference type="CDD" id="cd01392">
    <property type="entry name" value="HTH_LacI"/>
    <property type="match status" value="1"/>
</dbReference>
<dbReference type="PANTHER" id="PTHR30146">
    <property type="entry name" value="LACI-RELATED TRANSCRIPTIONAL REPRESSOR"/>
    <property type="match status" value="1"/>
</dbReference>
<evidence type="ECO:0000313" key="6">
    <source>
        <dbReference type="Proteomes" id="UP000294543"/>
    </source>
</evidence>
<dbReference type="InterPro" id="IPR046335">
    <property type="entry name" value="LacI/GalR-like_sensor"/>
</dbReference>
<dbReference type="GO" id="GO:0000976">
    <property type="term" value="F:transcription cis-regulatory region binding"/>
    <property type="evidence" value="ECO:0007669"/>
    <property type="project" value="TreeGrafter"/>
</dbReference>
<organism evidence="5 6">
    <name type="scientific">Nonomuraea diastatica</name>
    <dbReference type="NCBI Taxonomy" id="1848329"/>
    <lineage>
        <taxon>Bacteria</taxon>
        <taxon>Bacillati</taxon>
        <taxon>Actinomycetota</taxon>
        <taxon>Actinomycetes</taxon>
        <taxon>Streptosporangiales</taxon>
        <taxon>Streptosporangiaceae</taxon>
        <taxon>Nonomuraea</taxon>
    </lineage>
</organism>
<keyword evidence="1" id="KW-0805">Transcription regulation</keyword>
<dbReference type="Gene3D" id="3.40.50.2300">
    <property type="match status" value="2"/>
</dbReference>
<dbReference type="PROSITE" id="PS50932">
    <property type="entry name" value="HTH_LACI_2"/>
    <property type="match status" value="1"/>
</dbReference>
<dbReference type="SUPFAM" id="SSF47413">
    <property type="entry name" value="lambda repressor-like DNA-binding domains"/>
    <property type="match status" value="1"/>
</dbReference>